<evidence type="ECO:0000256" key="7">
    <source>
        <dbReference type="ARBA" id="ARBA00022490"/>
    </source>
</evidence>
<evidence type="ECO:0000256" key="16">
    <source>
        <dbReference type="SAM" id="MobiDB-lite"/>
    </source>
</evidence>
<feature type="compositionally biased region" description="Acidic residues" evidence="16">
    <location>
        <begin position="530"/>
        <end position="541"/>
    </location>
</feature>
<keyword evidence="11" id="KW-0995">Kinetochore</keyword>
<comment type="subcellular location">
    <subcellularLocation>
        <location evidence="3">Chromosome</location>
        <location evidence="3">Centromere</location>
        <location evidence="3">Kinetochore</location>
    </subcellularLocation>
    <subcellularLocation>
        <location evidence="2">Cytoplasm</location>
        <location evidence="2">Cytoskeleton</location>
        <location evidence="2">Spindle</location>
    </subcellularLocation>
    <subcellularLocation>
        <location evidence="1">Nucleus</location>
    </subcellularLocation>
</comment>
<evidence type="ECO:0000256" key="6">
    <source>
        <dbReference type="ARBA" id="ARBA00022454"/>
    </source>
</evidence>
<evidence type="ECO:0000256" key="17">
    <source>
        <dbReference type="SAM" id="Phobius"/>
    </source>
</evidence>
<keyword evidence="17" id="KW-1133">Transmembrane helix</keyword>
<dbReference type="Proteomes" id="UP000054477">
    <property type="component" value="Unassembled WGS sequence"/>
</dbReference>
<keyword evidence="10" id="KW-0498">Mitosis</keyword>
<proteinExistence type="inferred from homology"/>
<feature type="compositionally biased region" description="Low complexity" evidence="16">
    <location>
        <begin position="500"/>
        <end position="510"/>
    </location>
</feature>
<dbReference type="STRING" id="1095629.A0A0C9XBV3"/>
<dbReference type="GO" id="GO:0042729">
    <property type="term" value="C:DASH complex"/>
    <property type="evidence" value="ECO:0007669"/>
    <property type="project" value="InterPro"/>
</dbReference>
<feature type="compositionally biased region" description="Basic and acidic residues" evidence="16">
    <location>
        <begin position="62"/>
        <end position="79"/>
    </location>
</feature>
<keyword evidence="15" id="KW-0137">Centromere</keyword>
<dbReference type="GO" id="GO:0051301">
    <property type="term" value="P:cell division"/>
    <property type="evidence" value="ECO:0007669"/>
    <property type="project" value="UniProtKB-KW"/>
</dbReference>
<gene>
    <name evidence="18" type="ORF">K443DRAFT_51272</name>
</gene>
<dbReference type="PANTHER" id="PTHR28200:SF1">
    <property type="entry name" value="DASH COMPLEX SUBUNIT ASK1"/>
    <property type="match status" value="1"/>
</dbReference>
<evidence type="ECO:0000256" key="13">
    <source>
        <dbReference type="ARBA" id="ARBA00023242"/>
    </source>
</evidence>
<keyword evidence="9" id="KW-0493">Microtubule</keyword>
<evidence type="ECO:0000256" key="12">
    <source>
        <dbReference type="ARBA" id="ARBA00023212"/>
    </source>
</evidence>
<feature type="region of interest" description="Disordered" evidence="16">
    <location>
        <begin position="492"/>
        <end position="541"/>
    </location>
</feature>
<evidence type="ECO:0000256" key="11">
    <source>
        <dbReference type="ARBA" id="ARBA00022838"/>
    </source>
</evidence>
<dbReference type="EMBL" id="KN838762">
    <property type="protein sequence ID" value="KIJ95256.1"/>
    <property type="molecule type" value="Genomic_DNA"/>
</dbReference>
<dbReference type="PANTHER" id="PTHR28200">
    <property type="entry name" value="DASH COMPLEX SUBUNIT ASK1"/>
    <property type="match status" value="1"/>
</dbReference>
<feature type="compositionally biased region" description="Polar residues" evidence="16">
    <location>
        <begin position="178"/>
        <end position="208"/>
    </location>
</feature>
<evidence type="ECO:0000256" key="1">
    <source>
        <dbReference type="ARBA" id="ARBA00004123"/>
    </source>
</evidence>
<evidence type="ECO:0000313" key="19">
    <source>
        <dbReference type="Proteomes" id="UP000054477"/>
    </source>
</evidence>
<feature type="region of interest" description="Disordered" evidence="16">
    <location>
        <begin position="412"/>
        <end position="447"/>
    </location>
</feature>
<reference evidence="19" key="2">
    <citation type="submission" date="2015-01" db="EMBL/GenBank/DDBJ databases">
        <title>Evolutionary Origins and Diversification of the Mycorrhizal Mutualists.</title>
        <authorList>
            <consortium name="DOE Joint Genome Institute"/>
            <consortium name="Mycorrhizal Genomics Consortium"/>
            <person name="Kohler A."/>
            <person name="Kuo A."/>
            <person name="Nagy L.G."/>
            <person name="Floudas D."/>
            <person name="Copeland A."/>
            <person name="Barry K.W."/>
            <person name="Cichocki N."/>
            <person name="Veneault-Fourrey C."/>
            <person name="LaButti K."/>
            <person name="Lindquist E.A."/>
            <person name="Lipzen A."/>
            <person name="Lundell T."/>
            <person name="Morin E."/>
            <person name="Murat C."/>
            <person name="Riley R."/>
            <person name="Ohm R."/>
            <person name="Sun H."/>
            <person name="Tunlid A."/>
            <person name="Henrissat B."/>
            <person name="Grigoriev I.V."/>
            <person name="Hibbett D.S."/>
            <person name="Martin F."/>
        </authorList>
    </citation>
    <scope>NUCLEOTIDE SEQUENCE [LARGE SCALE GENOMIC DNA]</scope>
    <source>
        <strain evidence="19">LaAM-08-1</strain>
    </source>
</reference>
<feature type="non-terminal residue" evidence="18">
    <location>
        <position position="899"/>
    </location>
</feature>
<dbReference type="AlphaFoldDB" id="A0A0C9XBV3"/>
<evidence type="ECO:0000313" key="18">
    <source>
        <dbReference type="EMBL" id="KIJ95256.1"/>
    </source>
</evidence>
<accession>A0A0C9XBV3</accession>
<keyword evidence="14" id="KW-0131">Cell cycle</keyword>
<evidence type="ECO:0000256" key="4">
    <source>
        <dbReference type="ARBA" id="ARBA00010731"/>
    </source>
</evidence>
<feature type="region of interest" description="Disordered" evidence="16">
    <location>
        <begin position="221"/>
        <end position="323"/>
    </location>
</feature>
<name>A0A0C9XBV3_9AGAR</name>
<comment type="similarity">
    <text evidence="4">Belongs to the DASH complex ASK1 family.</text>
</comment>
<reference evidence="18 19" key="1">
    <citation type="submission" date="2014-04" db="EMBL/GenBank/DDBJ databases">
        <authorList>
            <consortium name="DOE Joint Genome Institute"/>
            <person name="Kuo A."/>
            <person name="Kohler A."/>
            <person name="Nagy L.G."/>
            <person name="Floudas D."/>
            <person name="Copeland A."/>
            <person name="Barry K.W."/>
            <person name="Cichocki N."/>
            <person name="Veneault-Fourrey C."/>
            <person name="LaButti K."/>
            <person name="Lindquist E.A."/>
            <person name="Lipzen A."/>
            <person name="Lundell T."/>
            <person name="Morin E."/>
            <person name="Murat C."/>
            <person name="Sun H."/>
            <person name="Tunlid A."/>
            <person name="Henrissat B."/>
            <person name="Grigoriev I.V."/>
            <person name="Hibbett D.S."/>
            <person name="Martin F."/>
            <person name="Nordberg H.P."/>
            <person name="Cantor M.N."/>
            <person name="Hua S.X."/>
        </authorList>
    </citation>
    <scope>NUCLEOTIDE SEQUENCE [LARGE SCALE GENOMIC DNA]</scope>
    <source>
        <strain evidence="18 19">LaAM-08-1</strain>
    </source>
</reference>
<dbReference type="GO" id="GO:0044732">
    <property type="term" value="C:mitotic spindle pole body"/>
    <property type="evidence" value="ECO:0007669"/>
    <property type="project" value="TreeGrafter"/>
</dbReference>
<evidence type="ECO:0000256" key="3">
    <source>
        <dbReference type="ARBA" id="ARBA00004629"/>
    </source>
</evidence>
<feature type="region of interest" description="Disordered" evidence="16">
    <location>
        <begin position="365"/>
        <end position="397"/>
    </location>
</feature>
<keyword evidence="17" id="KW-0812">Transmembrane</keyword>
<protein>
    <recommendedName>
        <fullName evidence="5">DASH complex subunit ASK1</fullName>
    </recommendedName>
</protein>
<dbReference type="OrthoDB" id="5573898at2759"/>
<keyword evidence="13" id="KW-0539">Nucleus</keyword>
<keyword evidence="17" id="KW-0472">Membrane</keyword>
<evidence type="ECO:0000256" key="2">
    <source>
        <dbReference type="ARBA" id="ARBA00004186"/>
    </source>
</evidence>
<keyword evidence="8" id="KW-0132">Cell division</keyword>
<dbReference type="GO" id="GO:0008608">
    <property type="term" value="P:attachment of spindle microtubules to kinetochore"/>
    <property type="evidence" value="ECO:0007669"/>
    <property type="project" value="InterPro"/>
</dbReference>
<evidence type="ECO:0000256" key="5">
    <source>
        <dbReference type="ARBA" id="ARBA00014520"/>
    </source>
</evidence>
<feature type="compositionally biased region" description="Basic and acidic residues" evidence="16">
    <location>
        <begin position="434"/>
        <end position="445"/>
    </location>
</feature>
<keyword evidence="7" id="KW-0963">Cytoplasm</keyword>
<dbReference type="HOGENOM" id="CLU_320301_0_0_1"/>
<feature type="compositionally biased region" description="Polar residues" evidence="16">
    <location>
        <begin position="369"/>
        <end position="397"/>
    </location>
</feature>
<dbReference type="GO" id="GO:0072686">
    <property type="term" value="C:mitotic spindle"/>
    <property type="evidence" value="ECO:0007669"/>
    <property type="project" value="InterPro"/>
</dbReference>
<keyword evidence="12" id="KW-0206">Cytoskeleton</keyword>
<feature type="transmembrane region" description="Helical" evidence="17">
    <location>
        <begin position="607"/>
        <end position="626"/>
    </location>
</feature>
<dbReference type="GO" id="GO:0005874">
    <property type="term" value="C:microtubule"/>
    <property type="evidence" value="ECO:0007669"/>
    <property type="project" value="UniProtKB-KW"/>
</dbReference>
<feature type="region of interest" description="Disordered" evidence="16">
    <location>
        <begin position="62"/>
        <end position="118"/>
    </location>
</feature>
<organism evidence="18 19">
    <name type="scientific">Laccaria amethystina LaAM-08-1</name>
    <dbReference type="NCBI Taxonomy" id="1095629"/>
    <lineage>
        <taxon>Eukaryota</taxon>
        <taxon>Fungi</taxon>
        <taxon>Dikarya</taxon>
        <taxon>Basidiomycota</taxon>
        <taxon>Agaricomycotina</taxon>
        <taxon>Agaricomycetes</taxon>
        <taxon>Agaricomycetidae</taxon>
        <taxon>Agaricales</taxon>
        <taxon>Agaricineae</taxon>
        <taxon>Hydnangiaceae</taxon>
        <taxon>Laccaria</taxon>
    </lineage>
</organism>
<dbReference type="Pfam" id="PF08655">
    <property type="entry name" value="DASH_Ask1"/>
    <property type="match status" value="1"/>
</dbReference>
<evidence type="ECO:0000256" key="10">
    <source>
        <dbReference type="ARBA" id="ARBA00022776"/>
    </source>
</evidence>
<sequence>MPDHRKPIAPNPPRWKPAVDPTTIDVPGLDTDAYAVGTEPVREAAKFWTSFYEQAAQIRIPTYDDHSTVNDLSSEREVNEDQPDASYVSHSQKDYEPSINTESSFFPGQDAFSSTPATARVASTQQSFASQGSSNSSWVNPLESPLVRLSREIQSLDDDDDKSLAPPSIINMTPAGQAPNSTSEISQRQLGTVSQSTKGKVKESSQPLLRNVLRHNLYSASDASSSDFTSHKPVSPLKFRTKPKTPVPKTLNPYLPPNTDPDKWNGVVDLRDPTVLTPQRHASGRAYSKRKAAKESDDDDSLDGLPEGMSPPVLMSPARPPRSSAELGLLKIGQTPTKEASARIVRDLVKDAQIRSGQMRHLYGYPNSGVESSMSTVPTPPSLSRYNRESSTSVSLADSSFDSMIRRVGLNVPSSSRLGSTPGLRLKTKAPLDQQRDESLQRDDSMLTPLDRGVLSTSVYDQLHHDIDSDSDSLDEINNTAHPSAAFLMASQGRRGGDDSFGSSNHSSDSLTDEDVDPGLVPVHPFAGGMEDDGFDDDDSFDGFDGNAGGGDFVEETVFGVAPAQRIAAQAAAAAQRQQGGLRMLEIKTGTTKEFPMKRISLNPTHIGYLLVILIFSLVISSTPFAHARFTKTTCVGTECIQQNALGAWCYIPVSTLTRATSCNGGTDESTDFATVLEVNLAQTLSIAYYNGVDNTFLGGANYPISATPGIIRLCASGRSGDGNLQTLCVNAVADNAFANSPYCHVLRGQNNVSDGCYDPNEVVQSPAITTSFGINGGSPTVTVTVNVTRSSGARINTVLTLGVLLLAIMLRNDVKKSSHLTLRRYHDRLENIIRASLQNLVPYSMFVNIRTLFITFWTLVAVQTDLQSVMNVHLAQDLSIAYYNGVDNSRFGGASWPV</sequence>
<keyword evidence="19" id="KW-1185">Reference proteome</keyword>
<evidence type="ECO:0000256" key="9">
    <source>
        <dbReference type="ARBA" id="ARBA00022701"/>
    </source>
</evidence>
<evidence type="ECO:0000256" key="14">
    <source>
        <dbReference type="ARBA" id="ARBA00023306"/>
    </source>
</evidence>
<evidence type="ECO:0000256" key="15">
    <source>
        <dbReference type="ARBA" id="ARBA00023328"/>
    </source>
</evidence>
<dbReference type="InterPro" id="IPR013964">
    <property type="entry name" value="DASH_Ask1"/>
</dbReference>
<feature type="compositionally biased region" description="Polar residues" evidence="16">
    <location>
        <begin position="98"/>
        <end position="118"/>
    </location>
</feature>
<keyword evidence="6" id="KW-0158">Chromosome</keyword>
<feature type="region of interest" description="Disordered" evidence="16">
    <location>
        <begin position="1"/>
        <end position="26"/>
    </location>
</feature>
<evidence type="ECO:0000256" key="8">
    <source>
        <dbReference type="ARBA" id="ARBA00022618"/>
    </source>
</evidence>
<feature type="region of interest" description="Disordered" evidence="16">
    <location>
        <begin position="150"/>
        <end position="209"/>
    </location>
</feature>